<dbReference type="CDD" id="cd00200">
    <property type="entry name" value="WD40"/>
    <property type="match status" value="1"/>
</dbReference>
<keyword evidence="1 3" id="KW-0853">WD repeat</keyword>
<gene>
    <name evidence="4" type="ORF">NAEGRDRAFT_60953</name>
</gene>
<dbReference type="InterPro" id="IPR016346">
    <property type="entry name" value="G-protein_beta_1-5"/>
</dbReference>
<dbReference type="KEGG" id="ngr:NAEGRDRAFT_60953"/>
<dbReference type="AlphaFoldDB" id="D2VYW6"/>
<name>D2VYW6_NAEGR</name>
<dbReference type="Gene3D" id="2.130.10.10">
    <property type="entry name" value="YVTN repeat-like/Quinoprotein amine dehydrogenase"/>
    <property type="match status" value="1"/>
</dbReference>
<evidence type="ECO:0000256" key="3">
    <source>
        <dbReference type="PROSITE-ProRule" id="PRU00221"/>
    </source>
</evidence>
<feature type="repeat" description="WD" evidence="3">
    <location>
        <begin position="174"/>
        <end position="215"/>
    </location>
</feature>
<dbReference type="EMBL" id="GG738912">
    <property type="protein sequence ID" value="EFC37984.1"/>
    <property type="molecule type" value="Genomic_DNA"/>
</dbReference>
<dbReference type="SUPFAM" id="SSF50978">
    <property type="entry name" value="WD40 repeat-like"/>
    <property type="match status" value="1"/>
</dbReference>
<evidence type="ECO:0000313" key="5">
    <source>
        <dbReference type="Proteomes" id="UP000006671"/>
    </source>
</evidence>
<dbReference type="OMA" id="NCHVWDV"/>
<sequence length="291" mass="32500">MDSSIYGISWSRDSSLVVSVARGGNLAFWRTRENKKIAEMMVLDYWTMCCSLSPSGRLIATGGTRNDVYVDIVKEGTYKQIITPTFRNMSGHRGYLSSCEFIDEIQLVTSSGDGYCILWDVEMGRAVHYFKKHKSDCMSVSVNPIDRNLFISGSCDMKVCLWDLRMKKCVNSFKGHHSHDINAVKFFPNGLGFVTGSEDLTCKLFDLRVERPLTTFSNDELNEPISSVCFSKSGRILFASHGPSIIAWDTLTGKMNCEIAKLNIKCSCLEVSPDGSALAAGSWDHFLRIFA</sequence>
<dbReference type="PROSITE" id="PS00678">
    <property type="entry name" value="WD_REPEATS_1"/>
    <property type="match status" value="1"/>
</dbReference>
<dbReference type="InterPro" id="IPR036322">
    <property type="entry name" value="WD40_repeat_dom_sf"/>
</dbReference>
<dbReference type="Pfam" id="PF25391">
    <property type="entry name" value="WD40_Gbeta"/>
    <property type="match status" value="1"/>
</dbReference>
<feature type="repeat" description="WD" evidence="3">
    <location>
        <begin position="1"/>
        <end position="39"/>
    </location>
</feature>
<dbReference type="SMART" id="SM00320">
    <property type="entry name" value="WD40"/>
    <property type="match status" value="5"/>
</dbReference>
<dbReference type="InterPro" id="IPR019775">
    <property type="entry name" value="WD40_repeat_CS"/>
</dbReference>
<dbReference type="GO" id="GO:0007165">
    <property type="term" value="P:signal transduction"/>
    <property type="evidence" value="ECO:0007669"/>
    <property type="project" value="InterPro"/>
</dbReference>
<dbReference type="OrthoDB" id="283099at2759"/>
<dbReference type="VEuPathDB" id="AmoebaDB:NAEGRDRAFT_60953"/>
<evidence type="ECO:0000256" key="1">
    <source>
        <dbReference type="ARBA" id="ARBA00022574"/>
    </source>
</evidence>
<organism evidence="5">
    <name type="scientific">Naegleria gruberi</name>
    <name type="common">Amoeba</name>
    <dbReference type="NCBI Taxonomy" id="5762"/>
    <lineage>
        <taxon>Eukaryota</taxon>
        <taxon>Discoba</taxon>
        <taxon>Heterolobosea</taxon>
        <taxon>Tetramitia</taxon>
        <taxon>Eutetramitia</taxon>
        <taxon>Vahlkampfiidae</taxon>
        <taxon>Naegleria</taxon>
    </lineage>
</organism>
<protein>
    <submittedName>
        <fullName evidence="4">Predicted protein</fullName>
    </submittedName>
</protein>
<keyword evidence="2" id="KW-0677">Repeat</keyword>
<reference evidence="4 5" key="1">
    <citation type="journal article" date="2010" name="Cell">
        <title>The genome of Naegleria gruberi illuminates early eukaryotic versatility.</title>
        <authorList>
            <person name="Fritz-Laylin L.K."/>
            <person name="Prochnik S.E."/>
            <person name="Ginger M.L."/>
            <person name="Dacks J.B."/>
            <person name="Carpenter M.L."/>
            <person name="Field M.C."/>
            <person name="Kuo A."/>
            <person name="Paredez A."/>
            <person name="Chapman J."/>
            <person name="Pham J."/>
            <person name="Shu S."/>
            <person name="Neupane R."/>
            <person name="Cipriano M."/>
            <person name="Mancuso J."/>
            <person name="Tu H."/>
            <person name="Salamov A."/>
            <person name="Lindquist E."/>
            <person name="Shapiro H."/>
            <person name="Lucas S."/>
            <person name="Grigoriev I.V."/>
            <person name="Cande W.Z."/>
            <person name="Fulton C."/>
            <person name="Rokhsar D.S."/>
            <person name="Dawson S.C."/>
        </authorList>
    </citation>
    <scope>NUCLEOTIDE SEQUENCE [LARGE SCALE GENOMIC DNA]</scope>
    <source>
        <strain evidence="4 5">NEG-M</strain>
    </source>
</reference>
<dbReference type="PANTHER" id="PTHR19850">
    <property type="entry name" value="GUANINE NUCLEOTIDE-BINDING PROTEIN BETA G PROTEIN BETA"/>
    <property type="match status" value="1"/>
</dbReference>
<keyword evidence="5" id="KW-1185">Reference proteome</keyword>
<accession>D2VYW6</accession>
<dbReference type="InParanoid" id="D2VYW6"/>
<feature type="repeat" description="WD" evidence="3">
    <location>
        <begin position="89"/>
        <end position="129"/>
    </location>
</feature>
<dbReference type="RefSeq" id="XP_002670728.1">
    <property type="nucleotide sequence ID" value="XM_002670682.1"/>
</dbReference>
<dbReference type="Proteomes" id="UP000006671">
    <property type="component" value="Unassembled WGS sequence"/>
</dbReference>
<dbReference type="STRING" id="5762.D2VYW6"/>
<dbReference type="InterPro" id="IPR001680">
    <property type="entry name" value="WD40_rpt"/>
</dbReference>
<feature type="repeat" description="WD" evidence="3">
    <location>
        <begin position="130"/>
        <end position="172"/>
    </location>
</feature>
<evidence type="ECO:0000313" key="4">
    <source>
        <dbReference type="EMBL" id="EFC37984.1"/>
    </source>
</evidence>
<dbReference type="GeneID" id="8857873"/>
<dbReference type="PIRSF" id="PIRSF002394">
    <property type="entry name" value="GN-bd_beta"/>
    <property type="match status" value="1"/>
</dbReference>
<dbReference type="InterPro" id="IPR015943">
    <property type="entry name" value="WD40/YVTN_repeat-like_dom_sf"/>
</dbReference>
<proteinExistence type="predicted"/>
<dbReference type="PROSITE" id="PS50082">
    <property type="entry name" value="WD_REPEATS_2"/>
    <property type="match status" value="4"/>
</dbReference>
<evidence type="ECO:0000256" key="2">
    <source>
        <dbReference type="ARBA" id="ARBA00022737"/>
    </source>
</evidence>
<dbReference type="eggNOG" id="KOG0286">
    <property type="taxonomic scope" value="Eukaryota"/>
</dbReference>